<evidence type="ECO:0000256" key="6">
    <source>
        <dbReference type="ARBA" id="ARBA00022989"/>
    </source>
</evidence>
<keyword evidence="5 11" id="KW-0812">Transmembrane</keyword>
<feature type="transmembrane region" description="Helical" evidence="11">
    <location>
        <begin position="229"/>
        <end position="250"/>
    </location>
</feature>
<evidence type="ECO:0000313" key="13">
    <source>
        <dbReference type="EMBL" id="CAK7214557.1"/>
    </source>
</evidence>
<dbReference type="SFLD" id="SFLDS00052">
    <property type="entry name" value="Ferric_Reductase_Domain"/>
    <property type="match status" value="1"/>
</dbReference>
<evidence type="ECO:0000256" key="2">
    <source>
        <dbReference type="ARBA" id="ARBA00012668"/>
    </source>
</evidence>
<keyword evidence="7" id="KW-0406">Ion transport</keyword>
<evidence type="ECO:0000256" key="3">
    <source>
        <dbReference type="ARBA" id="ARBA00022448"/>
    </source>
</evidence>
<feature type="domain" description="FAD-binding FR-type" evidence="12">
    <location>
        <begin position="306"/>
        <end position="418"/>
    </location>
</feature>
<protein>
    <recommendedName>
        <fullName evidence="2">ferric-chelate reductase (NADPH)</fullName>
        <ecNumber evidence="2">1.16.1.9</ecNumber>
    </recommendedName>
</protein>
<evidence type="ECO:0000256" key="1">
    <source>
        <dbReference type="ARBA" id="ARBA00004651"/>
    </source>
</evidence>
<feature type="transmembrane region" description="Helical" evidence="11">
    <location>
        <begin position="287"/>
        <end position="307"/>
    </location>
</feature>
<dbReference type="PANTHER" id="PTHR32361">
    <property type="entry name" value="FERRIC/CUPRIC REDUCTASE TRANSMEMBRANE COMPONENT"/>
    <property type="match status" value="1"/>
</dbReference>
<comment type="subcellular location">
    <subcellularLocation>
        <location evidence="1">Cell membrane</location>
        <topology evidence="1">Multi-pass membrane protein</topology>
    </subcellularLocation>
</comment>
<keyword evidence="8 11" id="KW-0472">Membrane</keyword>
<dbReference type="Gene3D" id="2.40.30.10">
    <property type="entry name" value="Translation factors"/>
    <property type="match status" value="1"/>
</dbReference>
<dbReference type="InterPro" id="IPR039261">
    <property type="entry name" value="FNR_nucleotide-bd"/>
</dbReference>
<comment type="catalytic activity">
    <reaction evidence="9">
        <text>2 a Fe(II)-siderophore + NADP(+) + H(+) = 2 a Fe(III)-siderophore + NADPH</text>
        <dbReference type="Rhea" id="RHEA:28795"/>
        <dbReference type="Rhea" id="RHEA-COMP:11342"/>
        <dbReference type="Rhea" id="RHEA-COMP:11344"/>
        <dbReference type="ChEBI" id="CHEBI:15378"/>
        <dbReference type="ChEBI" id="CHEBI:29033"/>
        <dbReference type="ChEBI" id="CHEBI:29034"/>
        <dbReference type="ChEBI" id="CHEBI:57783"/>
        <dbReference type="ChEBI" id="CHEBI:58349"/>
        <dbReference type="EC" id="1.16.1.9"/>
    </reaction>
</comment>
<sequence length="613" mass="66006">MDMATPYEWLTSPVQLHSSRNHTCKLTPEQCAYDGRRWVNWYLADLVYARGATYFFVAGIAVFAAVYGLTQLLPASSRRKPFWLKGLAAVRALSYPKAARFRAFGSSSPSWGVCLLGASGAAFFLGCVLGPQPYYWPNTATVHYGDSPPLATRSGYLALGCMPFILIFGSKANLVTAVTGVAPEKLIIFHLMAAWGMFVLALVHTFPFIVYNASVPGSLAENWNASAQWPTGVVALVAQAGLTFLSLPFIRHRAYEVFKGLHFALALIFVVFLFIHCDYTLTSWDYFIVAGSLYLASLLFAVGRMYLQHGMRAARLELVSEETLKIAIEAQTKTNTKKTLAWRPGQHVYLRFVTGGVHALAAHPFTICSSSASDHGDVLFYIRPRGGLTGRLASLARKQPNTTVPVFLEGPYGGVPHRWDEGFDSTLVVAGGAGAGFSLGLIEDWVQRFHGQQNTLLAVVSSRDPGLRIWFVDALQRIADKYDGDGLAGVHAVLHATGPAILDEQGHAGEAIASGNEKGAASPLEVTEARSPSSSSSGHLDIVYRRGQADLPALIRTLASSGLTGCSHVGVAVCGPSSMAHEVSAACAAEQRRILAGGPGASEVWLHQEGFTN</sequence>
<evidence type="ECO:0000256" key="4">
    <source>
        <dbReference type="ARBA" id="ARBA00022475"/>
    </source>
</evidence>
<gene>
    <name evidence="13" type="ORF">SCUCBS95973_002187</name>
</gene>
<dbReference type="EMBL" id="CAWUHB010000008">
    <property type="protein sequence ID" value="CAK7214557.1"/>
    <property type="molecule type" value="Genomic_DNA"/>
</dbReference>
<dbReference type="PANTHER" id="PTHR32361:SF23">
    <property type="entry name" value="FERRIC-CHELATE REDUCTASE"/>
    <property type="match status" value="1"/>
</dbReference>
<dbReference type="EC" id="1.16.1.9" evidence="2"/>
<evidence type="ECO:0000256" key="5">
    <source>
        <dbReference type="ARBA" id="ARBA00022692"/>
    </source>
</evidence>
<keyword evidence="3" id="KW-0813">Transport</keyword>
<feature type="transmembrane region" description="Helical" evidence="11">
    <location>
        <begin position="110"/>
        <end position="135"/>
    </location>
</feature>
<evidence type="ECO:0000256" key="8">
    <source>
        <dbReference type="ARBA" id="ARBA00023136"/>
    </source>
</evidence>
<dbReference type="CDD" id="cd06186">
    <property type="entry name" value="NOX_Duox_like_FAD_NADP"/>
    <property type="match status" value="1"/>
</dbReference>
<evidence type="ECO:0000256" key="9">
    <source>
        <dbReference type="ARBA" id="ARBA00048483"/>
    </source>
</evidence>
<evidence type="ECO:0000256" key="7">
    <source>
        <dbReference type="ARBA" id="ARBA00023065"/>
    </source>
</evidence>
<dbReference type="PROSITE" id="PS51384">
    <property type="entry name" value="FAD_FR"/>
    <property type="match status" value="1"/>
</dbReference>
<dbReference type="SUPFAM" id="SSF63380">
    <property type="entry name" value="Riboflavin synthase domain-like"/>
    <property type="match status" value="1"/>
</dbReference>
<accession>A0ABP0B4R9</accession>
<feature type="transmembrane region" description="Helical" evidence="11">
    <location>
        <begin position="257"/>
        <end position="275"/>
    </location>
</feature>
<dbReference type="InterPro" id="IPR013112">
    <property type="entry name" value="FAD-bd_8"/>
</dbReference>
<feature type="transmembrane region" description="Helical" evidence="11">
    <location>
        <begin position="186"/>
        <end position="209"/>
    </location>
</feature>
<reference evidence="13 14" key="1">
    <citation type="submission" date="2024-01" db="EMBL/GenBank/DDBJ databases">
        <authorList>
            <person name="Allen C."/>
            <person name="Tagirdzhanova G."/>
        </authorList>
    </citation>
    <scope>NUCLEOTIDE SEQUENCE [LARGE SCALE GENOMIC DNA]</scope>
</reference>
<feature type="transmembrane region" description="Helical" evidence="11">
    <location>
        <begin position="155"/>
        <end position="174"/>
    </location>
</feature>
<dbReference type="InterPro" id="IPR051410">
    <property type="entry name" value="Ferric/Cupric_Reductase"/>
</dbReference>
<keyword evidence="6 11" id="KW-1133">Transmembrane helix</keyword>
<dbReference type="InterPro" id="IPR017927">
    <property type="entry name" value="FAD-bd_FR_type"/>
</dbReference>
<evidence type="ECO:0000256" key="10">
    <source>
        <dbReference type="SAM" id="MobiDB-lite"/>
    </source>
</evidence>
<organism evidence="13 14">
    <name type="scientific">Sporothrix curviconia</name>
    <dbReference type="NCBI Taxonomy" id="1260050"/>
    <lineage>
        <taxon>Eukaryota</taxon>
        <taxon>Fungi</taxon>
        <taxon>Dikarya</taxon>
        <taxon>Ascomycota</taxon>
        <taxon>Pezizomycotina</taxon>
        <taxon>Sordariomycetes</taxon>
        <taxon>Sordariomycetidae</taxon>
        <taxon>Ophiostomatales</taxon>
        <taxon>Ophiostomataceae</taxon>
        <taxon>Sporothrix</taxon>
    </lineage>
</organism>
<name>A0ABP0B4R9_9PEZI</name>
<feature type="transmembrane region" description="Helical" evidence="11">
    <location>
        <begin position="47"/>
        <end position="70"/>
    </location>
</feature>
<dbReference type="Gene3D" id="3.40.50.80">
    <property type="entry name" value="Nucleotide-binding domain of ferredoxin-NADP reductase (FNR) module"/>
    <property type="match status" value="1"/>
</dbReference>
<dbReference type="InterPro" id="IPR017938">
    <property type="entry name" value="Riboflavin_synthase-like_b-brl"/>
</dbReference>
<evidence type="ECO:0000259" key="12">
    <source>
        <dbReference type="PROSITE" id="PS51384"/>
    </source>
</evidence>
<keyword evidence="14" id="KW-1185">Reference proteome</keyword>
<dbReference type="SUPFAM" id="SSF52343">
    <property type="entry name" value="Ferredoxin reductase-like, C-terminal NADP-linked domain"/>
    <property type="match status" value="1"/>
</dbReference>
<proteinExistence type="predicted"/>
<dbReference type="Pfam" id="PF01794">
    <property type="entry name" value="Ferric_reduct"/>
    <property type="match status" value="1"/>
</dbReference>
<feature type="region of interest" description="Disordered" evidence="10">
    <location>
        <begin position="515"/>
        <end position="539"/>
    </location>
</feature>
<keyword evidence="4" id="KW-1003">Cell membrane</keyword>
<evidence type="ECO:0000313" key="14">
    <source>
        <dbReference type="Proteomes" id="UP001642405"/>
    </source>
</evidence>
<dbReference type="Pfam" id="PF08022">
    <property type="entry name" value="FAD_binding_8"/>
    <property type="match status" value="1"/>
</dbReference>
<evidence type="ECO:0000256" key="11">
    <source>
        <dbReference type="SAM" id="Phobius"/>
    </source>
</evidence>
<dbReference type="SFLD" id="SFLDG01168">
    <property type="entry name" value="Ferric_reductase_subgroup_(FRE"/>
    <property type="match status" value="1"/>
</dbReference>
<comment type="caution">
    <text evidence="13">The sequence shown here is derived from an EMBL/GenBank/DDBJ whole genome shotgun (WGS) entry which is preliminary data.</text>
</comment>
<dbReference type="Proteomes" id="UP001642405">
    <property type="component" value="Unassembled WGS sequence"/>
</dbReference>
<dbReference type="InterPro" id="IPR013130">
    <property type="entry name" value="Fe3_Rdtase_TM_dom"/>
</dbReference>